<feature type="binding site" evidence="9">
    <location>
        <begin position="437"/>
        <end position="439"/>
    </location>
    <ligand>
        <name>FAD</name>
        <dbReference type="ChEBI" id="CHEBI:57692"/>
    </ligand>
</feature>
<dbReference type="InterPro" id="IPR036188">
    <property type="entry name" value="FAD/NAD-bd_sf"/>
</dbReference>
<feature type="binding site" evidence="10">
    <location>
        <position position="437"/>
    </location>
    <ligand>
        <name>NADP(+)</name>
        <dbReference type="ChEBI" id="CHEBI:58349"/>
    </ligand>
</feature>
<dbReference type="EC" id="1.18.1.6" evidence="8"/>
<evidence type="ECO:0000256" key="1">
    <source>
        <dbReference type="ARBA" id="ARBA00001974"/>
    </source>
</evidence>
<evidence type="ECO:0000256" key="8">
    <source>
        <dbReference type="PIRNR" id="PIRNR000362"/>
    </source>
</evidence>
<dbReference type="AlphaFoldDB" id="A0A074X7Y4"/>
<feature type="binding site" evidence="9">
    <location>
        <position position="120"/>
    </location>
    <ligand>
        <name>FAD</name>
        <dbReference type="ChEBI" id="CHEBI:57692"/>
    </ligand>
</feature>
<keyword evidence="6 8" id="KW-0560">Oxidoreductase</keyword>
<dbReference type="PRINTS" id="PR00419">
    <property type="entry name" value="ADXRDTASE"/>
</dbReference>
<feature type="binding site" evidence="9">
    <location>
        <position position="84"/>
    </location>
    <ligand>
        <name>FAD</name>
        <dbReference type="ChEBI" id="CHEBI:57692"/>
    </ligand>
</feature>
<evidence type="ECO:0000256" key="2">
    <source>
        <dbReference type="ARBA" id="ARBA00008312"/>
    </source>
</evidence>
<organism evidence="11 12">
    <name type="scientific">Aureobasidium namibiae CBS 147.97</name>
    <dbReference type="NCBI Taxonomy" id="1043004"/>
    <lineage>
        <taxon>Eukaryota</taxon>
        <taxon>Fungi</taxon>
        <taxon>Dikarya</taxon>
        <taxon>Ascomycota</taxon>
        <taxon>Pezizomycotina</taxon>
        <taxon>Dothideomycetes</taxon>
        <taxon>Dothideomycetidae</taxon>
        <taxon>Dothideales</taxon>
        <taxon>Saccotheciaceae</taxon>
        <taxon>Aureobasidium</taxon>
    </lineage>
</organism>
<dbReference type="PANTHER" id="PTHR48467">
    <property type="entry name" value="GLUTAMATE SYNTHASE 1 [NADH], CHLOROPLASTIC-LIKE"/>
    <property type="match status" value="1"/>
</dbReference>
<dbReference type="STRING" id="1043004.A0A074X7Y4"/>
<evidence type="ECO:0000256" key="7">
    <source>
        <dbReference type="ARBA" id="ARBA00048933"/>
    </source>
</evidence>
<dbReference type="InterPro" id="IPR055275">
    <property type="entry name" value="Ferredox_Rdtase"/>
</dbReference>
<comment type="similarity">
    <text evidence="2 8">Belongs to the ferredoxin--NADP reductase type 1 family.</text>
</comment>
<dbReference type="GO" id="GO:0016491">
    <property type="term" value="F:oxidoreductase activity"/>
    <property type="evidence" value="ECO:0007669"/>
    <property type="project" value="UniProtKB-KW"/>
</dbReference>
<dbReference type="EMBL" id="KL584716">
    <property type="protein sequence ID" value="KEQ70736.1"/>
    <property type="molecule type" value="Genomic_DNA"/>
</dbReference>
<evidence type="ECO:0000256" key="3">
    <source>
        <dbReference type="ARBA" id="ARBA00022630"/>
    </source>
</evidence>
<feature type="binding site" evidence="10">
    <location>
        <begin position="195"/>
        <end position="198"/>
    </location>
    <ligand>
        <name>NADP(+)</name>
        <dbReference type="ChEBI" id="CHEBI:58349"/>
    </ligand>
</feature>
<dbReference type="Gene3D" id="3.50.50.60">
    <property type="entry name" value="FAD/NAD(P)-binding domain"/>
    <property type="match status" value="1"/>
</dbReference>
<accession>A0A074X7Y4</accession>
<keyword evidence="5 8" id="KW-0521">NADP</keyword>
<dbReference type="RefSeq" id="XP_013424831.1">
    <property type="nucleotide sequence ID" value="XM_013569377.1"/>
</dbReference>
<feature type="binding site" evidence="9">
    <location>
        <position position="76"/>
    </location>
    <ligand>
        <name>FAD</name>
        <dbReference type="ChEBI" id="CHEBI:57692"/>
    </ligand>
</feature>
<dbReference type="PANTHER" id="PTHR48467:SF1">
    <property type="entry name" value="GLUTAMATE SYNTHASE 1 [NADH], CHLOROPLASTIC-LIKE"/>
    <property type="match status" value="1"/>
</dbReference>
<sequence length="528" mass="58211">MSSLLPRHCTRQLRPRVPCRGRCNVLISVPPRGRLYSTADSSRPFRCAVIGSGPAGFYAAYRMLQKMPDAHVDMYEALPSPYGLVRFGVAPDHPEVKNCIDKFVEVASHPSFTFIGNTTIGSAPSCLPLSSIAPHYNAMLFSYGASQDRKLEIPGEDLKGVVSARAFVGWYNGLPEYANLNPALDSSDEAVVIGQGNVALDVARVLLSPLDRLRHTDMTEAALDTLSKSRVRRVRVVGRRGPLQAPYTIKEVRELMQLPGVSFSTPDSKLLPKETKKLPRPLMRIAQVIEKGSATSIAEATRQWELHYMRSPVAFQQDSSNPDTLGSVLFDQTEFTQDPSSVPLSDLDALRSMRVRTKEPNNQQTLTTNLAFRSVGYQSEPLEGFEELGIPFDRKMGIIPNDLYGRVLSPNRGPGALGAGHVPGMYAAGWVKRGPTGVIASTMQDAFTSADIIAKDWADGVTFIGAHHSSPRAGWNEVKKEAEKRGIRSIDWQDWLKIDAEEKKRGQAKGKEREKCHSVEEMLKILDG</sequence>
<dbReference type="SUPFAM" id="SSF51971">
    <property type="entry name" value="Nucleotide-binding domain"/>
    <property type="match status" value="2"/>
</dbReference>
<comment type="catalytic activity">
    <reaction evidence="7 8">
        <text>2 reduced [adrenodoxin] + NADP(+) + H(+) = 2 oxidized [adrenodoxin] + NADPH</text>
        <dbReference type="Rhea" id="RHEA:42312"/>
        <dbReference type="Rhea" id="RHEA-COMP:9998"/>
        <dbReference type="Rhea" id="RHEA-COMP:9999"/>
        <dbReference type="ChEBI" id="CHEBI:15378"/>
        <dbReference type="ChEBI" id="CHEBI:33737"/>
        <dbReference type="ChEBI" id="CHEBI:33738"/>
        <dbReference type="ChEBI" id="CHEBI:57783"/>
        <dbReference type="ChEBI" id="CHEBI:58349"/>
        <dbReference type="EC" id="1.18.1.6"/>
    </reaction>
</comment>
<comment type="subcellular location">
    <subcellularLocation>
        <location evidence="8">Mitochondrion</location>
    </subcellularLocation>
</comment>
<evidence type="ECO:0000256" key="6">
    <source>
        <dbReference type="ARBA" id="ARBA00023002"/>
    </source>
</evidence>
<dbReference type="GeneID" id="25411678"/>
<keyword evidence="4 8" id="KW-0274">FAD</keyword>
<keyword evidence="3 8" id="KW-0285">Flavoprotein</keyword>
<dbReference type="OrthoDB" id="333024at2759"/>
<name>A0A074X7Y4_9PEZI</name>
<dbReference type="HOGENOM" id="CLU_024722_3_1_1"/>
<dbReference type="InterPro" id="IPR021163">
    <property type="entry name" value="Ferredox_Rdtase_adrenod"/>
</dbReference>
<comment type="cofactor">
    <cofactor evidence="1 8 9">
        <name>FAD</name>
        <dbReference type="ChEBI" id="CHEBI:57692"/>
    </cofactor>
</comment>
<keyword evidence="8" id="KW-0496">Mitochondrion</keyword>
<dbReference type="Gene3D" id="3.40.50.720">
    <property type="entry name" value="NAD(P)-binding Rossmann-like Domain"/>
    <property type="match status" value="1"/>
</dbReference>
<evidence type="ECO:0000313" key="12">
    <source>
        <dbReference type="Proteomes" id="UP000027730"/>
    </source>
</evidence>
<proteinExistence type="inferred from homology"/>
<evidence type="ECO:0000256" key="5">
    <source>
        <dbReference type="ARBA" id="ARBA00022857"/>
    </source>
</evidence>
<reference evidence="11 12" key="1">
    <citation type="journal article" date="2014" name="BMC Genomics">
        <title>Genome sequencing of four Aureobasidium pullulans varieties: biotechnological potential, stress tolerance, and description of new species.</title>
        <authorList>
            <person name="Gostin Ar C."/>
            <person name="Ohm R.A."/>
            <person name="Kogej T."/>
            <person name="Sonjak S."/>
            <person name="Turk M."/>
            <person name="Zajc J."/>
            <person name="Zalar P."/>
            <person name="Grube M."/>
            <person name="Sun H."/>
            <person name="Han J."/>
            <person name="Sharma A."/>
            <person name="Chiniquy J."/>
            <person name="Ngan C.Y."/>
            <person name="Lipzen A."/>
            <person name="Barry K."/>
            <person name="Grigoriev I.V."/>
            <person name="Gunde-Cimerman N."/>
        </authorList>
    </citation>
    <scope>NUCLEOTIDE SEQUENCE [LARGE SCALE GENOMIC DNA]</scope>
    <source>
        <strain evidence="11 12">CBS 147.97</strain>
    </source>
</reference>
<evidence type="ECO:0000256" key="9">
    <source>
        <dbReference type="PIRSR" id="PIRSR000362-1"/>
    </source>
</evidence>
<evidence type="ECO:0000313" key="11">
    <source>
        <dbReference type="EMBL" id="KEQ70736.1"/>
    </source>
</evidence>
<protein>
    <recommendedName>
        <fullName evidence="8">NADPH:adrenodoxin oxidoreductase, mitochondrial</fullName>
        <ecNumber evidence="8">1.18.1.6</ecNumber>
    </recommendedName>
</protein>
<dbReference type="PIRSF" id="PIRSF000362">
    <property type="entry name" value="FNR"/>
    <property type="match status" value="1"/>
</dbReference>
<feature type="binding site" evidence="10">
    <location>
        <begin position="239"/>
        <end position="240"/>
    </location>
    <ligand>
        <name>NADP(+)</name>
        <dbReference type="ChEBI" id="CHEBI:58349"/>
    </ligand>
</feature>
<keyword evidence="12" id="KW-1185">Reference proteome</keyword>
<gene>
    <name evidence="11" type="ORF">M436DRAFT_52925</name>
</gene>
<feature type="binding site" evidence="10">
    <location>
        <position position="251"/>
    </location>
    <ligand>
        <name>NADP(+)</name>
        <dbReference type="ChEBI" id="CHEBI:58349"/>
    </ligand>
</feature>
<feature type="binding site" evidence="9">
    <location>
        <position position="430"/>
    </location>
    <ligand>
        <name>FAD</name>
        <dbReference type="ChEBI" id="CHEBI:57692"/>
    </ligand>
</feature>
<dbReference type="Proteomes" id="UP000027730">
    <property type="component" value="Unassembled WGS sequence"/>
</dbReference>
<dbReference type="GO" id="GO:0005739">
    <property type="term" value="C:mitochondrion"/>
    <property type="evidence" value="ECO:0007669"/>
    <property type="project" value="UniProtKB-SubCell"/>
</dbReference>
<feature type="binding site" evidence="9">
    <location>
        <position position="55"/>
    </location>
    <ligand>
        <name>FAD</name>
        <dbReference type="ChEBI" id="CHEBI:57692"/>
    </ligand>
</feature>
<evidence type="ECO:0000256" key="4">
    <source>
        <dbReference type="ARBA" id="ARBA00022827"/>
    </source>
</evidence>
<evidence type="ECO:0000256" key="10">
    <source>
        <dbReference type="PIRSR" id="PIRSR000362-2"/>
    </source>
</evidence>